<feature type="compositionally biased region" description="Polar residues" evidence="7">
    <location>
        <begin position="439"/>
        <end position="448"/>
    </location>
</feature>
<feature type="compositionally biased region" description="Basic residues" evidence="7">
    <location>
        <begin position="121"/>
        <end position="136"/>
    </location>
</feature>
<keyword evidence="6" id="KW-0862">Zinc</keyword>
<dbReference type="NCBIfam" id="NF006592">
    <property type="entry name" value="PRK09125.1"/>
    <property type="match status" value="1"/>
</dbReference>
<dbReference type="Proteomes" id="UP000053477">
    <property type="component" value="Unassembled WGS sequence"/>
</dbReference>
<accession>A0A0H2RPT2</accession>
<feature type="compositionally biased region" description="Basic residues" evidence="7">
    <location>
        <begin position="99"/>
        <end position="108"/>
    </location>
</feature>
<keyword evidence="6" id="KW-0863">Zinc-finger</keyword>
<dbReference type="PROSITE" id="PS00333">
    <property type="entry name" value="DNA_LIGASE_A2"/>
    <property type="match status" value="1"/>
</dbReference>
<dbReference type="SUPFAM" id="SSF56091">
    <property type="entry name" value="DNA ligase/mRNA capping enzyme, catalytic domain"/>
    <property type="match status" value="1"/>
</dbReference>
<proteinExistence type="predicted"/>
<evidence type="ECO:0000256" key="1">
    <source>
        <dbReference type="ARBA" id="ARBA00001968"/>
    </source>
</evidence>
<feature type="region of interest" description="Disordered" evidence="7">
    <location>
        <begin position="418"/>
        <end position="448"/>
    </location>
</feature>
<dbReference type="STRING" id="27342.A0A0H2RPT2"/>
<evidence type="ECO:0000256" key="5">
    <source>
        <dbReference type="ARBA" id="ARBA00023204"/>
    </source>
</evidence>
<feature type="domain" description="ATP-dependent DNA ligase family profile" evidence="8">
    <location>
        <begin position="265"/>
        <end position="373"/>
    </location>
</feature>
<keyword evidence="3" id="KW-0235">DNA replication</keyword>
<dbReference type="GO" id="GO:0006260">
    <property type="term" value="P:DNA replication"/>
    <property type="evidence" value="ECO:0007669"/>
    <property type="project" value="UniProtKB-KW"/>
</dbReference>
<feature type="compositionally biased region" description="Acidic residues" evidence="7">
    <location>
        <begin position="141"/>
        <end position="156"/>
    </location>
</feature>
<dbReference type="GO" id="GO:0005524">
    <property type="term" value="F:ATP binding"/>
    <property type="evidence" value="ECO:0007669"/>
    <property type="project" value="InterPro"/>
</dbReference>
<dbReference type="PROSITE" id="PS50966">
    <property type="entry name" value="ZF_SWIM"/>
    <property type="match status" value="1"/>
</dbReference>
<evidence type="ECO:0000256" key="7">
    <source>
        <dbReference type="SAM" id="MobiDB-lite"/>
    </source>
</evidence>
<dbReference type="Gene3D" id="2.40.50.140">
    <property type="entry name" value="Nucleic acid-binding proteins"/>
    <property type="match status" value="1"/>
</dbReference>
<dbReference type="SUPFAM" id="SSF50249">
    <property type="entry name" value="Nucleic acid-binding proteins"/>
    <property type="match status" value="1"/>
</dbReference>
<comment type="cofactor">
    <cofactor evidence="1">
        <name>a divalent metal cation</name>
        <dbReference type="ChEBI" id="CHEBI:60240"/>
    </cofactor>
</comment>
<dbReference type="GO" id="GO:0006310">
    <property type="term" value="P:DNA recombination"/>
    <property type="evidence" value="ECO:0007669"/>
    <property type="project" value="InterPro"/>
</dbReference>
<dbReference type="GO" id="GO:0003910">
    <property type="term" value="F:DNA ligase (ATP) activity"/>
    <property type="evidence" value="ECO:0007669"/>
    <property type="project" value="InterPro"/>
</dbReference>
<feature type="domain" description="SWIM-type" evidence="9">
    <location>
        <begin position="38"/>
        <end position="78"/>
    </location>
</feature>
<dbReference type="GO" id="GO:0008270">
    <property type="term" value="F:zinc ion binding"/>
    <property type="evidence" value="ECO:0007669"/>
    <property type="project" value="UniProtKB-KW"/>
</dbReference>
<keyword evidence="2 10" id="KW-0436">Ligase</keyword>
<dbReference type="CDD" id="cd07896">
    <property type="entry name" value="Adenylation_kDNA_ligase_like"/>
    <property type="match status" value="1"/>
</dbReference>
<evidence type="ECO:0000313" key="10">
    <source>
        <dbReference type="EMBL" id="KLO11458.1"/>
    </source>
</evidence>
<dbReference type="PANTHER" id="PTHR47810">
    <property type="entry name" value="DNA LIGASE"/>
    <property type="match status" value="1"/>
</dbReference>
<organism evidence="10 11">
    <name type="scientific">Schizopora paradoxa</name>
    <dbReference type="NCBI Taxonomy" id="27342"/>
    <lineage>
        <taxon>Eukaryota</taxon>
        <taxon>Fungi</taxon>
        <taxon>Dikarya</taxon>
        <taxon>Basidiomycota</taxon>
        <taxon>Agaricomycotina</taxon>
        <taxon>Agaricomycetes</taxon>
        <taxon>Hymenochaetales</taxon>
        <taxon>Schizoporaceae</taxon>
        <taxon>Schizopora</taxon>
    </lineage>
</organism>
<dbReference type="Pfam" id="PF01068">
    <property type="entry name" value="DNA_ligase_A_M"/>
    <property type="match status" value="1"/>
</dbReference>
<dbReference type="Gene3D" id="3.30.470.30">
    <property type="entry name" value="DNA ligase/mRNA capping enzyme"/>
    <property type="match status" value="1"/>
</dbReference>
<dbReference type="InterPro" id="IPR016059">
    <property type="entry name" value="DNA_ligase_ATP-dep_CS"/>
</dbReference>
<evidence type="ECO:0000256" key="4">
    <source>
        <dbReference type="ARBA" id="ARBA00022763"/>
    </source>
</evidence>
<dbReference type="InterPro" id="IPR012310">
    <property type="entry name" value="DNA_ligase_ATP-dep_cent"/>
</dbReference>
<name>A0A0H2RPT2_9AGAM</name>
<feature type="region of interest" description="Disordered" evidence="7">
    <location>
        <begin position="87"/>
        <end position="159"/>
    </location>
</feature>
<dbReference type="InterPro" id="IPR050326">
    <property type="entry name" value="NAD_dep_DNA_ligaseB"/>
</dbReference>
<dbReference type="InterPro" id="IPR012340">
    <property type="entry name" value="NA-bd_OB-fold"/>
</dbReference>
<dbReference type="InterPro" id="IPR029319">
    <property type="entry name" value="DNA_ligase_OB"/>
</dbReference>
<keyword evidence="4" id="KW-0227">DNA damage</keyword>
<dbReference type="GO" id="GO:0006281">
    <property type="term" value="P:DNA repair"/>
    <property type="evidence" value="ECO:0007669"/>
    <property type="project" value="UniProtKB-KW"/>
</dbReference>
<sequence>MSDPSQVNLDEINGVKPKKLLADGEEVEAKSQTSNAVYKVKRTWDHFYCTCPAWRNQARVPVNARTCKHLKSILGDAYENERVKLMNPNAVPAAPASKSKAKTTSKRKKADDDGDDDGKATKKPRSTRKPASRGKAKVAEVDEEDATEEDDNEEEVDDKKANVEVLLATKWDLEKGTDPTGWWVSEKLDGVRVFFDGKRMLSRLGNPFTPPKWFIEKLPKDVTLDGELFGGRGQFQSTVSIVKSAGSPRWKEITFQIFDVPSKGEEPFEDRLEWLNSNFKLKIGGPKIEHVRVVDHIQAESREHVLDLLEEIESVGGEGLMLRKPGSSYEGKRSNTLQKVKTFSDAEAKVTGYVPGKGKNAGMMGALKCVMASGKTFNVGTGFSDKQRRNPPKIGSIITYRFQELTLDGVPRFPSYVGEAVDKTEPTDAEVPASKKPTSKGTDNADSS</sequence>
<evidence type="ECO:0000259" key="8">
    <source>
        <dbReference type="PROSITE" id="PS50160"/>
    </source>
</evidence>
<keyword evidence="5" id="KW-0234">DNA repair</keyword>
<dbReference type="InParanoid" id="A0A0H2RPT2"/>
<keyword evidence="11" id="KW-1185">Reference proteome</keyword>
<dbReference type="PROSITE" id="PS50160">
    <property type="entry name" value="DNA_LIGASE_A3"/>
    <property type="match status" value="1"/>
</dbReference>
<dbReference type="AlphaFoldDB" id="A0A0H2RPT2"/>
<evidence type="ECO:0000256" key="6">
    <source>
        <dbReference type="PROSITE-ProRule" id="PRU00325"/>
    </source>
</evidence>
<dbReference type="InterPro" id="IPR007527">
    <property type="entry name" value="Znf_SWIM"/>
</dbReference>
<gene>
    <name evidence="10" type="ORF">SCHPADRAFT_468999</name>
</gene>
<evidence type="ECO:0000256" key="2">
    <source>
        <dbReference type="ARBA" id="ARBA00022598"/>
    </source>
</evidence>
<protein>
    <submittedName>
        <fullName evidence="10">DNA ligase/mRNA capping enzyme</fullName>
    </submittedName>
</protein>
<dbReference type="OrthoDB" id="411785at2759"/>
<reference evidence="10 11" key="1">
    <citation type="submission" date="2015-04" db="EMBL/GenBank/DDBJ databases">
        <title>Complete genome sequence of Schizopora paradoxa KUC8140, a cosmopolitan wood degrader in East Asia.</title>
        <authorList>
            <consortium name="DOE Joint Genome Institute"/>
            <person name="Min B."/>
            <person name="Park H."/>
            <person name="Jang Y."/>
            <person name="Kim J.-J."/>
            <person name="Kim K.H."/>
            <person name="Pangilinan J."/>
            <person name="Lipzen A."/>
            <person name="Riley R."/>
            <person name="Grigoriev I.V."/>
            <person name="Spatafora J.W."/>
            <person name="Choi I.-G."/>
        </authorList>
    </citation>
    <scope>NUCLEOTIDE SEQUENCE [LARGE SCALE GENOMIC DNA]</scope>
    <source>
        <strain evidence="10 11">KUC8140</strain>
    </source>
</reference>
<evidence type="ECO:0000313" key="11">
    <source>
        <dbReference type="Proteomes" id="UP000053477"/>
    </source>
</evidence>
<dbReference type="Pfam" id="PF14743">
    <property type="entry name" value="DNA_ligase_OB_2"/>
    <property type="match status" value="1"/>
</dbReference>
<dbReference type="PANTHER" id="PTHR47810:SF1">
    <property type="entry name" value="DNA LIGASE B"/>
    <property type="match status" value="1"/>
</dbReference>
<evidence type="ECO:0000256" key="3">
    <source>
        <dbReference type="ARBA" id="ARBA00022705"/>
    </source>
</evidence>
<evidence type="ECO:0000259" key="9">
    <source>
        <dbReference type="PROSITE" id="PS50966"/>
    </source>
</evidence>
<dbReference type="Gene3D" id="3.30.1490.70">
    <property type="match status" value="1"/>
</dbReference>
<dbReference type="CDD" id="cd08041">
    <property type="entry name" value="OBF_kDNA_ligase_like"/>
    <property type="match status" value="1"/>
</dbReference>
<keyword evidence="6" id="KW-0479">Metal-binding</keyword>
<dbReference type="EMBL" id="KQ085999">
    <property type="protein sequence ID" value="KLO11458.1"/>
    <property type="molecule type" value="Genomic_DNA"/>
</dbReference>